<organism evidence="1">
    <name type="scientific">viral metagenome</name>
    <dbReference type="NCBI Taxonomy" id="1070528"/>
    <lineage>
        <taxon>unclassified sequences</taxon>
        <taxon>metagenomes</taxon>
        <taxon>organismal metagenomes</taxon>
    </lineage>
</organism>
<evidence type="ECO:0000313" key="1">
    <source>
        <dbReference type="EMBL" id="QHT21528.1"/>
    </source>
</evidence>
<evidence type="ECO:0008006" key="2">
    <source>
        <dbReference type="Google" id="ProtNLM"/>
    </source>
</evidence>
<accession>A0A6C0DYH3</accession>
<protein>
    <recommendedName>
        <fullName evidence="2">Glycosyl transferase CAP10 domain-containing protein</fullName>
    </recommendedName>
</protein>
<dbReference type="EMBL" id="MN739695">
    <property type="protein sequence ID" value="QHT21528.1"/>
    <property type="molecule type" value="Genomic_DNA"/>
</dbReference>
<proteinExistence type="predicted"/>
<sequence>MDEFIYKQIASFNKNKYNLLPEHMNILNKYPFLIFVIIKDNKVYEKKYRDTKIRTIMYDREKYVDIIFTFFLSKYKIKDTHLFINTSDGFFWRENIPVFNWALPDGIKGLIFPNFDILTAPIGKKEYDFDEAISKCINYEPDKINNEIFFIGRPTAFFRKKMGIISETPLKVLISKNTNDESIYIEMPEYKNYKYLFDLPGYRPWSIRLKYLFFMDRYIIRISFHNKNWNENSYWKQWFDYLFDENDYSHLIYDDPEYGENLDDKMMSKIKNDILEIYNDLEKHPEKYKKAIDNIKRKRKELNLDNTMKYLYTLISRYTDEILEK</sequence>
<reference evidence="1" key="1">
    <citation type="journal article" date="2020" name="Nature">
        <title>Giant virus diversity and host interactions through global metagenomics.</title>
        <authorList>
            <person name="Schulz F."/>
            <person name="Roux S."/>
            <person name="Paez-Espino D."/>
            <person name="Jungbluth S."/>
            <person name="Walsh D.A."/>
            <person name="Denef V.J."/>
            <person name="McMahon K.D."/>
            <person name="Konstantinidis K.T."/>
            <person name="Eloe-Fadrosh E.A."/>
            <person name="Kyrpides N.C."/>
            <person name="Woyke T."/>
        </authorList>
    </citation>
    <scope>NUCLEOTIDE SEQUENCE</scope>
    <source>
        <strain evidence="1">GVMAG-M-3300023179-103</strain>
    </source>
</reference>
<dbReference type="AlphaFoldDB" id="A0A6C0DYH3"/>
<name>A0A6C0DYH3_9ZZZZ</name>